<evidence type="ECO:0000313" key="2">
    <source>
        <dbReference type="Proteomes" id="UP000261023"/>
    </source>
</evidence>
<gene>
    <name evidence="1" type="ORF">DWX31_15625</name>
</gene>
<protein>
    <submittedName>
        <fullName evidence="1">Phage portal protein</fullName>
    </submittedName>
</protein>
<dbReference type="InterPro" id="IPR021145">
    <property type="entry name" value="Portal_protein_SPP1_Gp6-like"/>
</dbReference>
<sequence length="460" mass="53469">MIVYMDRASIESLTVKDIREIVVKQSYQMKYQKLERYYVGDHDILHSERTDKTGGDNRIVNNMARYITDTATGYFLGQPVVYSSENEEYLQTIQDIFDYNDEQDHNTELGKQCSIKGDCFEMVYLDEDGRIRLGLVFPENLILFYETESEFTSPLAAIRMVRGMDKNGNILLRVEFWTWTRVIYLQSFNGGVLEVTGWKEHYWNDVPFCEYVNNRERIGDFEGVLSEIDAYNRVQSNTANYFQYNDDAILKVTRLGDVDSKDIAQMKRERAVILEDGGDVGWILKTVDDTALENYKNRLREDIHLGANVPNMTDEAFGGNLSGVAVSYKLWGLEQICAIKERKFKRALQRRIELITHVLNLLGHNYDYRDLDMQFRRNKPQNILEQSQIIGNLSSMLPKETLLQLLPFVDNPKEELEKLEEEKQEGVESFGMYQNLARAFQTRETRLEGTAEPEEEAEKG</sequence>
<evidence type="ECO:0000313" key="1">
    <source>
        <dbReference type="EMBL" id="RGD69489.1"/>
    </source>
</evidence>
<dbReference type="RefSeq" id="WP_117502544.1">
    <property type="nucleotide sequence ID" value="NZ_QTJW01000010.1"/>
</dbReference>
<proteinExistence type="predicted"/>
<name>A0A3E3DKL0_9FIRM</name>
<comment type="caution">
    <text evidence="1">The sequence shown here is derived from an EMBL/GenBank/DDBJ whole genome shotgun (WGS) entry which is preliminary data.</text>
</comment>
<dbReference type="EMBL" id="QTJW01000010">
    <property type="protein sequence ID" value="RGD69489.1"/>
    <property type="molecule type" value="Genomic_DNA"/>
</dbReference>
<accession>A0A3E3DKL0</accession>
<dbReference type="Proteomes" id="UP000261023">
    <property type="component" value="Unassembled WGS sequence"/>
</dbReference>
<dbReference type="InterPro" id="IPR006428">
    <property type="entry name" value="Portal_SPP1-type"/>
</dbReference>
<dbReference type="OrthoDB" id="1697867at2"/>
<dbReference type="NCBIfam" id="TIGR01538">
    <property type="entry name" value="portal_SPP1"/>
    <property type="match status" value="1"/>
</dbReference>
<dbReference type="AlphaFoldDB" id="A0A3E3DKL0"/>
<reference evidence="1 2" key="1">
    <citation type="submission" date="2018-08" db="EMBL/GenBank/DDBJ databases">
        <title>A genome reference for cultivated species of the human gut microbiota.</title>
        <authorList>
            <person name="Zou Y."/>
            <person name="Xue W."/>
            <person name="Luo G."/>
        </authorList>
    </citation>
    <scope>NUCLEOTIDE SEQUENCE [LARGE SCALE GENOMIC DNA]</scope>
    <source>
        <strain evidence="1 2">AF19-13AC</strain>
    </source>
</reference>
<organism evidence="1 2">
    <name type="scientific">Hungatella hathewayi</name>
    <dbReference type="NCBI Taxonomy" id="154046"/>
    <lineage>
        <taxon>Bacteria</taxon>
        <taxon>Bacillati</taxon>
        <taxon>Bacillota</taxon>
        <taxon>Clostridia</taxon>
        <taxon>Lachnospirales</taxon>
        <taxon>Lachnospiraceae</taxon>
        <taxon>Hungatella</taxon>
    </lineage>
</organism>
<dbReference type="Pfam" id="PF05133">
    <property type="entry name" value="SPP1_portal"/>
    <property type="match status" value="1"/>
</dbReference>